<dbReference type="PANTHER" id="PTHR43004">
    <property type="entry name" value="TRK SYSTEM POTASSIUM UPTAKE PROTEIN"/>
    <property type="match status" value="1"/>
</dbReference>
<protein>
    <submittedName>
        <fullName evidence="5">FAD-dependent oxidoreductase</fullName>
    </submittedName>
</protein>
<evidence type="ECO:0000256" key="2">
    <source>
        <dbReference type="ARBA" id="ARBA00022630"/>
    </source>
</evidence>
<dbReference type="SUPFAM" id="SSF51905">
    <property type="entry name" value="FAD/NAD(P)-binding domain"/>
    <property type="match status" value="1"/>
</dbReference>
<keyword evidence="2" id="KW-0285">Flavoprotein</keyword>
<keyword evidence="6" id="KW-1185">Reference proteome</keyword>
<organism evidence="5 6">
    <name type="scientific">Dactylosporangium siamense</name>
    <dbReference type="NCBI Taxonomy" id="685454"/>
    <lineage>
        <taxon>Bacteria</taxon>
        <taxon>Bacillati</taxon>
        <taxon>Actinomycetota</taxon>
        <taxon>Actinomycetes</taxon>
        <taxon>Micromonosporales</taxon>
        <taxon>Micromonosporaceae</taxon>
        <taxon>Dactylosporangium</taxon>
    </lineage>
</organism>
<evidence type="ECO:0000313" key="6">
    <source>
        <dbReference type="Proteomes" id="UP000660611"/>
    </source>
</evidence>
<dbReference type="InterPro" id="IPR050641">
    <property type="entry name" value="RIFMO-like"/>
</dbReference>
<dbReference type="Gene3D" id="3.30.9.10">
    <property type="entry name" value="D-Amino Acid Oxidase, subunit A, domain 2"/>
    <property type="match status" value="1"/>
</dbReference>
<dbReference type="PRINTS" id="PR00420">
    <property type="entry name" value="RNGMNOXGNASE"/>
</dbReference>
<dbReference type="Proteomes" id="UP000660611">
    <property type="component" value="Unassembled WGS sequence"/>
</dbReference>
<dbReference type="AlphaFoldDB" id="A0A919PJD0"/>
<comment type="cofactor">
    <cofactor evidence="1">
        <name>FAD</name>
        <dbReference type="ChEBI" id="CHEBI:57692"/>
    </cofactor>
</comment>
<dbReference type="GO" id="GO:0071949">
    <property type="term" value="F:FAD binding"/>
    <property type="evidence" value="ECO:0007669"/>
    <property type="project" value="InterPro"/>
</dbReference>
<gene>
    <name evidence="5" type="ORF">Dsi01nite_028200</name>
</gene>
<dbReference type="Gene3D" id="3.40.30.120">
    <property type="match status" value="1"/>
</dbReference>
<dbReference type="GO" id="GO:0016709">
    <property type="term" value="F:oxidoreductase activity, acting on paired donors, with incorporation or reduction of molecular oxygen, NAD(P)H as one donor, and incorporation of one atom of oxygen"/>
    <property type="evidence" value="ECO:0007669"/>
    <property type="project" value="UniProtKB-ARBA"/>
</dbReference>
<feature type="domain" description="FAD-binding" evidence="4">
    <location>
        <begin position="2"/>
        <end position="344"/>
    </location>
</feature>
<evidence type="ECO:0000256" key="3">
    <source>
        <dbReference type="ARBA" id="ARBA00022827"/>
    </source>
</evidence>
<dbReference type="RefSeq" id="WP_203846597.1">
    <property type="nucleotide sequence ID" value="NZ_BAAAVW010000007.1"/>
</dbReference>
<evidence type="ECO:0000313" key="5">
    <source>
        <dbReference type="EMBL" id="GIG44779.1"/>
    </source>
</evidence>
<dbReference type="Pfam" id="PF01494">
    <property type="entry name" value="FAD_binding_3"/>
    <property type="match status" value="1"/>
</dbReference>
<comment type="caution">
    <text evidence="5">The sequence shown here is derived from an EMBL/GenBank/DDBJ whole genome shotgun (WGS) entry which is preliminary data.</text>
</comment>
<dbReference type="PANTHER" id="PTHR43004:SF19">
    <property type="entry name" value="BINDING MONOOXYGENASE, PUTATIVE (JCVI)-RELATED"/>
    <property type="match status" value="1"/>
</dbReference>
<accession>A0A919PJD0</accession>
<dbReference type="InterPro" id="IPR002938">
    <property type="entry name" value="FAD-bd"/>
</dbReference>
<evidence type="ECO:0000256" key="1">
    <source>
        <dbReference type="ARBA" id="ARBA00001974"/>
    </source>
</evidence>
<dbReference type="EMBL" id="BONQ01000044">
    <property type="protein sequence ID" value="GIG44779.1"/>
    <property type="molecule type" value="Genomic_DNA"/>
</dbReference>
<name>A0A919PJD0_9ACTN</name>
<sequence>MSVLVVGAGPAGLTAAVTVARYGLPVLLVERRPDTTSLPRATAVSTRTMELFRSWGIEDRVRAAGPDVTWQARVARNLTAPEGFVADVGFPTRDQALEVSPTWPACVPQDALEQILLEHLRGFPNVRIHQATEVTDLYDGPDGTVLARLRDRRTDAGRTVAAAYVVGADGPRSVVREAAGIGTEGPGVLADYSSTMFHAPLWDHLGEHRYGIYPVTDPDVSGVLLPAGGDRWVYGRETDGRDGTAALLRAATGVADLRPRITREARFRFTVRLARRYRTGRMFLAGDAAHQITPRGGTGMNTAIHDGHDLGWKLAWVLLGWAGPRLLDTYEAERRPVGLRNAERSMQPDGSYRPTTSELPNDLGGRVQHAWLDRDGTRVSTLDLLGLRGTLLVGPRHPRVEPGPDTHRLDAATADLLGIEQAGSLLLHPDGRPAAARELLLQEAGAGDLRR</sequence>
<dbReference type="Gene3D" id="3.50.50.60">
    <property type="entry name" value="FAD/NAD(P)-binding domain"/>
    <property type="match status" value="1"/>
</dbReference>
<keyword evidence="3" id="KW-0274">FAD</keyword>
<dbReference type="InterPro" id="IPR036188">
    <property type="entry name" value="FAD/NAD-bd_sf"/>
</dbReference>
<proteinExistence type="predicted"/>
<evidence type="ECO:0000259" key="4">
    <source>
        <dbReference type="Pfam" id="PF01494"/>
    </source>
</evidence>
<reference evidence="5" key="1">
    <citation type="submission" date="2021-01" db="EMBL/GenBank/DDBJ databases">
        <title>Whole genome shotgun sequence of Dactylosporangium siamense NBRC 106093.</title>
        <authorList>
            <person name="Komaki H."/>
            <person name="Tamura T."/>
        </authorList>
    </citation>
    <scope>NUCLEOTIDE SEQUENCE</scope>
    <source>
        <strain evidence="5">NBRC 106093</strain>
    </source>
</reference>